<keyword evidence="5" id="KW-0997">Cell inner membrane</keyword>
<keyword evidence="7 10" id="KW-1133">Transmembrane helix</keyword>
<sequence>MRQRSTPQLSNFVWKGINCHGKRVSGRILAMTENDVRKKLSEQHIQVRKTKKYRISVFTRLFHRIRAKDITLLTRQLSTMLTTGVPLVQALKIIASHHSKVEMKLVLSLISQGVESGTPISKTLRNTSTYFDSLYIDLVKTGEQVGNLAGIFDRLATYREKSEELKSKVIKALIYPITVLLVALGVSYLMLTLVIPEFESMFSNLGAELPWFTQQVLKLSHAIQTYSLVIVFILILSFIVFRTVRQKSLAFRLKTSRFGLKCPVLGAVLTKAAIAKFSRTLATSFSSGIPILSGLKTTAKTAGIVYFEYAIDEVQNDIASGMPMHIAMRNTEAFPEMVLQMVMIGEESGKLDEMLNKIASIYELEVDNTVDNLGKILEPLLILFLGVVVGGLVIAMYLPIFNLMSVLG</sequence>
<evidence type="ECO:0000259" key="11">
    <source>
        <dbReference type="Pfam" id="PF00482"/>
    </source>
</evidence>
<dbReference type="PRINTS" id="PR00812">
    <property type="entry name" value="BCTERIALGSPF"/>
</dbReference>
<dbReference type="AlphaFoldDB" id="A0A6G7CFQ1"/>
<keyword evidence="8 10" id="KW-0472">Membrane</keyword>
<evidence type="ECO:0000313" key="13">
    <source>
        <dbReference type="Proteomes" id="UP000503003"/>
    </source>
</evidence>
<protein>
    <submittedName>
        <fullName evidence="12">Type II secretion system F family protein</fullName>
    </submittedName>
</protein>
<dbReference type="InterPro" id="IPR018076">
    <property type="entry name" value="T2SS_GspF_dom"/>
</dbReference>
<evidence type="ECO:0000256" key="1">
    <source>
        <dbReference type="ARBA" id="ARBA00004429"/>
    </source>
</evidence>
<keyword evidence="3 9" id="KW-0813">Transport</keyword>
<dbReference type="Proteomes" id="UP000503003">
    <property type="component" value="Chromosome 1"/>
</dbReference>
<organism evidence="12 13">
    <name type="scientific">Vibrio ziniensis</name>
    <dbReference type="NCBI Taxonomy" id="2711221"/>
    <lineage>
        <taxon>Bacteria</taxon>
        <taxon>Pseudomonadati</taxon>
        <taxon>Pseudomonadota</taxon>
        <taxon>Gammaproteobacteria</taxon>
        <taxon>Vibrionales</taxon>
        <taxon>Vibrionaceae</taxon>
        <taxon>Vibrio</taxon>
    </lineage>
</organism>
<dbReference type="PANTHER" id="PTHR30012:SF7">
    <property type="entry name" value="PROTEIN TRANSPORT PROTEIN HOFC HOMOLOG"/>
    <property type="match status" value="1"/>
</dbReference>
<gene>
    <name evidence="12" type="ORF">G5S32_02365</name>
</gene>
<dbReference type="PROSITE" id="PS00874">
    <property type="entry name" value="T2SP_F"/>
    <property type="match status" value="1"/>
</dbReference>
<evidence type="ECO:0000256" key="4">
    <source>
        <dbReference type="ARBA" id="ARBA00022475"/>
    </source>
</evidence>
<evidence type="ECO:0000313" key="12">
    <source>
        <dbReference type="EMBL" id="QIH40893.1"/>
    </source>
</evidence>
<dbReference type="GO" id="GO:0015628">
    <property type="term" value="P:protein secretion by the type II secretion system"/>
    <property type="evidence" value="ECO:0007669"/>
    <property type="project" value="TreeGrafter"/>
</dbReference>
<reference evidence="12 13" key="1">
    <citation type="submission" date="2020-02" db="EMBL/GenBank/DDBJ databases">
        <title>A complete genome of a marine bacterium Vibrio sp. ZWAL4003 isolated from the mangrove sediment with the ability to degrade polysaccharides.</title>
        <authorList>
            <person name="Wu J."/>
            <person name="Qu W."/>
            <person name="Zeng R."/>
        </authorList>
    </citation>
    <scope>NUCLEOTIDE SEQUENCE [LARGE SCALE GENOMIC DNA]</scope>
    <source>
        <strain evidence="12 13">ZWAL4003</strain>
    </source>
</reference>
<dbReference type="PANTHER" id="PTHR30012">
    <property type="entry name" value="GENERAL SECRETION PATHWAY PROTEIN"/>
    <property type="match status" value="1"/>
</dbReference>
<evidence type="ECO:0000256" key="10">
    <source>
        <dbReference type="SAM" id="Phobius"/>
    </source>
</evidence>
<evidence type="ECO:0000256" key="3">
    <source>
        <dbReference type="ARBA" id="ARBA00022448"/>
    </source>
</evidence>
<evidence type="ECO:0000256" key="8">
    <source>
        <dbReference type="ARBA" id="ARBA00023136"/>
    </source>
</evidence>
<name>A0A6G7CFQ1_9VIBR</name>
<comment type="similarity">
    <text evidence="2 9">Belongs to the GSP F family.</text>
</comment>
<feature type="transmembrane region" description="Helical" evidence="10">
    <location>
        <begin position="223"/>
        <end position="244"/>
    </location>
</feature>
<evidence type="ECO:0000256" key="2">
    <source>
        <dbReference type="ARBA" id="ARBA00005745"/>
    </source>
</evidence>
<evidence type="ECO:0000256" key="5">
    <source>
        <dbReference type="ARBA" id="ARBA00022519"/>
    </source>
</evidence>
<dbReference type="GO" id="GO:0005886">
    <property type="term" value="C:plasma membrane"/>
    <property type="evidence" value="ECO:0007669"/>
    <property type="project" value="UniProtKB-SubCell"/>
</dbReference>
<dbReference type="InterPro" id="IPR003004">
    <property type="entry name" value="GspF/PilC"/>
</dbReference>
<evidence type="ECO:0000256" key="7">
    <source>
        <dbReference type="ARBA" id="ARBA00022989"/>
    </source>
</evidence>
<dbReference type="Pfam" id="PF00482">
    <property type="entry name" value="T2SSF"/>
    <property type="match status" value="2"/>
</dbReference>
<feature type="domain" description="Type II secretion system protein GspF" evidence="11">
    <location>
        <begin position="277"/>
        <end position="399"/>
    </location>
</feature>
<dbReference type="Gene3D" id="1.20.81.30">
    <property type="entry name" value="Type II secretion system (T2SS), domain F"/>
    <property type="match status" value="2"/>
</dbReference>
<dbReference type="KEGG" id="vzi:G5S32_02365"/>
<feature type="transmembrane region" description="Helical" evidence="10">
    <location>
        <begin position="380"/>
        <end position="400"/>
    </location>
</feature>
<dbReference type="EMBL" id="CP049331">
    <property type="protein sequence ID" value="QIH40893.1"/>
    <property type="molecule type" value="Genomic_DNA"/>
</dbReference>
<proteinExistence type="inferred from homology"/>
<dbReference type="FunFam" id="1.20.81.30:FF:000001">
    <property type="entry name" value="Type II secretion system protein F"/>
    <property type="match status" value="2"/>
</dbReference>
<dbReference type="RefSeq" id="WP_165310305.1">
    <property type="nucleotide sequence ID" value="NZ_CP049331.1"/>
</dbReference>
<evidence type="ECO:0000256" key="6">
    <source>
        <dbReference type="ARBA" id="ARBA00022692"/>
    </source>
</evidence>
<accession>A0A6G7CFQ1</accession>
<keyword evidence="4" id="KW-1003">Cell membrane</keyword>
<evidence type="ECO:0000256" key="9">
    <source>
        <dbReference type="RuleBase" id="RU003923"/>
    </source>
</evidence>
<keyword evidence="6 9" id="KW-0812">Transmembrane</keyword>
<dbReference type="InterPro" id="IPR001992">
    <property type="entry name" value="T2SS_GspF/T4SS_PilC_CS"/>
</dbReference>
<comment type="subcellular location">
    <subcellularLocation>
        <location evidence="1 9">Cell inner membrane</location>
        <topology evidence="1 9">Multi-pass membrane protein</topology>
    </subcellularLocation>
</comment>
<keyword evidence="13" id="KW-1185">Reference proteome</keyword>
<dbReference type="InterPro" id="IPR042094">
    <property type="entry name" value="T2SS_GspF_sf"/>
</dbReference>
<feature type="domain" description="Type II secretion system protein GspF" evidence="11">
    <location>
        <begin position="74"/>
        <end position="196"/>
    </location>
</feature>
<feature type="transmembrane region" description="Helical" evidence="10">
    <location>
        <begin position="172"/>
        <end position="195"/>
    </location>
</feature>